<proteinExistence type="predicted"/>
<gene>
    <name evidence="1" type="ORF">NC653_018500</name>
</gene>
<comment type="caution">
    <text evidence="1">The sequence shown here is derived from an EMBL/GenBank/DDBJ whole genome shotgun (WGS) entry which is preliminary data.</text>
</comment>
<sequence length="110" mass="12572">MASLFTFATISNMGSGFLHGNLKEFFDLTTEAMSKPMELRHQPFPTVQPHVSFYLPYFGAGKDFFWWKRSVAQLEVAEPEQVEEISNNEDGNYLKSELPSFIQRDSLGTD</sequence>
<keyword evidence="2" id="KW-1185">Reference proteome</keyword>
<dbReference type="EMBL" id="JAQIZT010000007">
    <property type="protein sequence ID" value="KAJ6989999.1"/>
    <property type="molecule type" value="Genomic_DNA"/>
</dbReference>
<evidence type="ECO:0000313" key="2">
    <source>
        <dbReference type="Proteomes" id="UP001164929"/>
    </source>
</evidence>
<accession>A0AAD6QGJ7</accession>
<dbReference type="Proteomes" id="UP001164929">
    <property type="component" value="Chromosome 7"/>
</dbReference>
<protein>
    <submittedName>
        <fullName evidence="1">Uncharacterized protein</fullName>
    </submittedName>
</protein>
<reference evidence="1" key="1">
    <citation type="journal article" date="2023" name="Mol. Ecol. Resour.">
        <title>Chromosome-level genome assembly of a triploid poplar Populus alba 'Berolinensis'.</title>
        <authorList>
            <person name="Chen S."/>
            <person name="Yu Y."/>
            <person name="Wang X."/>
            <person name="Wang S."/>
            <person name="Zhang T."/>
            <person name="Zhou Y."/>
            <person name="He R."/>
            <person name="Meng N."/>
            <person name="Wang Y."/>
            <person name="Liu W."/>
            <person name="Liu Z."/>
            <person name="Liu J."/>
            <person name="Guo Q."/>
            <person name="Huang H."/>
            <person name="Sederoff R.R."/>
            <person name="Wang G."/>
            <person name="Qu G."/>
            <person name="Chen S."/>
        </authorList>
    </citation>
    <scope>NUCLEOTIDE SEQUENCE</scope>
    <source>
        <strain evidence="1">SC-2020</strain>
    </source>
</reference>
<evidence type="ECO:0000313" key="1">
    <source>
        <dbReference type="EMBL" id="KAJ6989999.1"/>
    </source>
</evidence>
<organism evidence="1 2">
    <name type="scientific">Populus alba x Populus x berolinensis</name>
    <dbReference type="NCBI Taxonomy" id="444605"/>
    <lineage>
        <taxon>Eukaryota</taxon>
        <taxon>Viridiplantae</taxon>
        <taxon>Streptophyta</taxon>
        <taxon>Embryophyta</taxon>
        <taxon>Tracheophyta</taxon>
        <taxon>Spermatophyta</taxon>
        <taxon>Magnoliopsida</taxon>
        <taxon>eudicotyledons</taxon>
        <taxon>Gunneridae</taxon>
        <taxon>Pentapetalae</taxon>
        <taxon>rosids</taxon>
        <taxon>fabids</taxon>
        <taxon>Malpighiales</taxon>
        <taxon>Salicaceae</taxon>
        <taxon>Saliceae</taxon>
        <taxon>Populus</taxon>
    </lineage>
</organism>
<dbReference type="AlphaFoldDB" id="A0AAD6QGJ7"/>
<name>A0AAD6QGJ7_9ROSI</name>